<dbReference type="OrthoDB" id="770454at2"/>
<sequence>MNIQAEKIELAKMLLNTNDPKIIQSIKQIFKKESSTDFWDELTTEQQAEINQGISEIENGDVVDFDSFMAKHR</sequence>
<dbReference type="RefSeq" id="WP_014034430.1">
    <property type="nucleotide sequence ID" value="NC_015945.1"/>
</dbReference>
<dbReference type="HOGENOM" id="CLU_197394_1_0_10"/>
<dbReference type="eggNOG" id="ENOG50332TJ">
    <property type="taxonomic scope" value="Bacteria"/>
</dbReference>
<dbReference type="STRING" id="886377.Murru_3130"/>
<protein>
    <submittedName>
        <fullName evidence="1">Uncharacterized protein</fullName>
    </submittedName>
</protein>
<evidence type="ECO:0000313" key="1">
    <source>
        <dbReference type="EMBL" id="AEM72151.1"/>
    </source>
</evidence>
<proteinExistence type="predicted"/>
<name>G2PL94_ALLRU</name>
<reference evidence="2" key="1">
    <citation type="submission" date="2011-08" db="EMBL/GenBank/DDBJ databases">
        <title>The complete genome of Muricauda ruestringensis DSM 13258.</title>
        <authorList>
            <person name="Lucas S."/>
            <person name="Han J."/>
            <person name="Lapidus A."/>
            <person name="Bruce D."/>
            <person name="Goodwin L."/>
            <person name="Pitluck S."/>
            <person name="Peters L."/>
            <person name="Kyrpides N."/>
            <person name="Mavromatis K."/>
            <person name="Ivanova N."/>
            <person name="Ovchinnikova G."/>
            <person name="Teshima H."/>
            <person name="Detter J.C."/>
            <person name="Tapia R."/>
            <person name="Han C."/>
            <person name="Land M."/>
            <person name="Hauser L."/>
            <person name="Markowitz V."/>
            <person name="Cheng J.-F."/>
            <person name="Hugenholtz P."/>
            <person name="Woyke T."/>
            <person name="Wu D."/>
            <person name="Spring S."/>
            <person name="Schroeder M."/>
            <person name="Brambilla E."/>
            <person name="Klenk H.-P."/>
            <person name="Eisen J.A."/>
        </authorList>
    </citation>
    <scope>NUCLEOTIDE SEQUENCE [LARGE SCALE GENOMIC DNA]</scope>
    <source>
        <strain evidence="2">DSM 13258 / LMG 19739 / B1</strain>
    </source>
</reference>
<organism evidence="1 2">
    <name type="scientific">Allomuricauda ruestringensis (strain DSM 13258 / CIP 107369 / LMG 19739 / B1)</name>
    <name type="common">Muricauda ruestringensis</name>
    <dbReference type="NCBI Taxonomy" id="886377"/>
    <lineage>
        <taxon>Bacteria</taxon>
        <taxon>Pseudomonadati</taxon>
        <taxon>Bacteroidota</taxon>
        <taxon>Flavobacteriia</taxon>
        <taxon>Flavobacteriales</taxon>
        <taxon>Flavobacteriaceae</taxon>
        <taxon>Flagellimonas</taxon>
    </lineage>
</organism>
<keyword evidence="2" id="KW-1185">Reference proteome</keyword>
<accession>G2PL94</accession>
<dbReference type="KEGG" id="mrs:Murru_3130"/>
<evidence type="ECO:0000313" key="2">
    <source>
        <dbReference type="Proteomes" id="UP000008908"/>
    </source>
</evidence>
<gene>
    <name evidence="1" type="ordered locus">Murru_3130</name>
</gene>
<reference evidence="1 2" key="2">
    <citation type="journal article" date="2012" name="Stand. Genomic Sci.">
        <title>Complete genome sequence of the facultatively anaerobic, appendaged bacterium Muricauda ruestringensis type strain (B1(T)).</title>
        <authorList>
            <person name="Huntemann M."/>
            <person name="Teshima H."/>
            <person name="Lapidus A."/>
            <person name="Nolan M."/>
            <person name="Lucas S."/>
            <person name="Hammon N."/>
            <person name="Deshpande S."/>
            <person name="Cheng J.F."/>
            <person name="Tapia R."/>
            <person name="Goodwin L.A."/>
            <person name="Pitluck S."/>
            <person name="Liolios K."/>
            <person name="Pagani I."/>
            <person name="Ivanova N."/>
            <person name="Mavromatis K."/>
            <person name="Mikhailova N."/>
            <person name="Pati A."/>
            <person name="Chen A."/>
            <person name="Palaniappan K."/>
            <person name="Land M."/>
            <person name="Hauser L."/>
            <person name="Pan C."/>
            <person name="Brambilla E.M."/>
            <person name="Rohde M."/>
            <person name="Spring S."/>
            <person name="Goker M."/>
            <person name="Detter J.C."/>
            <person name="Bristow J."/>
            <person name="Eisen J.A."/>
            <person name="Markowitz V."/>
            <person name="Hugenholtz P."/>
            <person name="Kyrpides N.C."/>
            <person name="Klenk H.P."/>
            <person name="Woyke T."/>
        </authorList>
    </citation>
    <scope>NUCLEOTIDE SEQUENCE [LARGE SCALE GENOMIC DNA]</scope>
    <source>
        <strain evidence="2">DSM 13258 / LMG 19739 / B1</strain>
    </source>
</reference>
<dbReference type="EMBL" id="CP002999">
    <property type="protein sequence ID" value="AEM72151.1"/>
    <property type="molecule type" value="Genomic_DNA"/>
</dbReference>
<dbReference type="Proteomes" id="UP000008908">
    <property type="component" value="Chromosome"/>
</dbReference>
<dbReference type="AlphaFoldDB" id="G2PL94"/>